<dbReference type="SMART" id="SM00091">
    <property type="entry name" value="PAS"/>
    <property type="match status" value="3"/>
</dbReference>
<name>A0ABP7WEB3_9SPHI</name>
<dbReference type="RefSeq" id="WP_345100884.1">
    <property type="nucleotide sequence ID" value="NZ_BAABCV010000002.1"/>
</dbReference>
<dbReference type="Gene3D" id="1.10.287.130">
    <property type="match status" value="1"/>
</dbReference>
<evidence type="ECO:0000313" key="12">
    <source>
        <dbReference type="EMBL" id="GAA4087220.1"/>
    </source>
</evidence>
<dbReference type="InterPro" id="IPR013767">
    <property type="entry name" value="PAS_fold"/>
</dbReference>
<dbReference type="InterPro" id="IPR036890">
    <property type="entry name" value="HATPase_C_sf"/>
</dbReference>
<keyword evidence="3" id="KW-0597">Phosphoprotein</keyword>
<protein>
    <recommendedName>
        <fullName evidence="2">histidine kinase</fullName>
        <ecNumber evidence="2">2.7.13.3</ecNumber>
    </recommendedName>
</protein>
<dbReference type="PROSITE" id="PS50113">
    <property type="entry name" value="PAC"/>
    <property type="match status" value="2"/>
</dbReference>
<dbReference type="InterPro" id="IPR005467">
    <property type="entry name" value="His_kinase_dom"/>
</dbReference>
<dbReference type="SMART" id="SM00086">
    <property type="entry name" value="PAC"/>
    <property type="match status" value="1"/>
</dbReference>
<feature type="coiled-coil region" evidence="8">
    <location>
        <begin position="123"/>
        <end position="164"/>
    </location>
</feature>
<dbReference type="Pfam" id="PF08448">
    <property type="entry name" value="PAS_4"/>
    <property type="match status" value="1"/>
</dbReference>
<dbReference type="Pfam" id="PF13426">
    <property type="entry name" value="PAS_9"/>
    <property type="match status" value="1"/>
</dbReference>
<dbReference type="InterPro" id="IPR050351">
    <property type="entry name" value="BphY/WalK/GraS-like"/>
</dbReference>
<dbReference type="PRINTS" id="PR00344">
    <property type="entry name" value="BCTRLSENSOR"/>
</dbReference>
<feature type="domain" description="PAS" evidence="10">
    <location>
        <begin position="5"/>
        <end position="64"/>
    </location>
</feature>
<dbReference type="SMART" id="SM00387">
    <property type="entry name" value="HATPase_c"/>
    <property type="match status" value="1"/>
</dbReference>
<dbReference type="PROSITE" id="PS50109">
    <property type="entry name" value="HIS_KIN"/>
    <property type="match status" value="1"/>
</dbReference>
<dbReference type="CDD" id="cd00082">
    <property type="entry name" value="HisKA"/>
    <property type="match status" value="1"/>
</dbReference>
<dbReference type="CDD" id="cd00075">
    <property type="entry name" value="HATPase"/>
    <property type="match status" value="1"/>
</dbReference>
<dbReference type="SMART" id="SM00388">
    <property type="entry name" value="HisKA"/>
    <property type="match status" value="1"/>
</dbReference>
<feature type="domain" description="PAS" evidence="10">
    <location>
        <begin position="285"/>
        <end position="355"/>
    </location>
</feature>
<keyword evidence="6" id="KW-0902">Two-component regulatory system</keyword>
<evidence type="ECO:0000313" key="13">
    <source>
        <dbReference type="Proteomes" id="UP001500841"/>
    </source>
</evidence>
<dbReference type="InterPro" id="IPR035965">
    <property type="entry name" value="PAS-like_dom_sf"/>
</dbReference>
<evidence type="ECO:0000256" key="1">
    <source>
        <dbReference type="ARBA" id="ARBA00000085"/>
    </source>
</evidence>
<comment type="catalytic activity">
    <reaction evidence="1">
        <text>ATP + protein L-histidine = ADP + protein N-phospho-L-histidine.</text>
        <dbReference type="EC" id="2.7.13.3"/>
    </reaction>
</comment>
<dbReference type="Pfam" id="PF00512">
    <property type="entry name" value="HisKA"/>
    <property type="match status" value="1"/>
</dbReference>
<dbReference type="InterPro" id="IPR013656">
    <property type="entry name" value="PAS_4"/>
</dbReference>
<dbReference type="InterPro" id="IPR000014">
    <property type="entry name" value="PAS"/>
</dbReference>
<dbReference type="InterPro" id="IPR036097">
    <property type="entry name" value="HisK_dim/P_sf"/>
</dbReference>
<evidence type="ECO:0000256" key="3">
    <source>
        <dbReference type="ARBA" id="ARBA00022553"/>
    </source>
</evidence>
<dbReference type="InterPro" id="IPR004358">
    <property type="entry name" value="Sig_transdc_His_kin-like_C"/>
</dbReference>
<dbReference type="CDD" id="cd00130">
    <property type="entry name" value="PAS"/>
    <property type="match status" value="1"/>
</dbReference>
<dbReference type="Pfam" id="PF02518">
    <property type="entry name" value="HATPase_c"/>
    <property type="match status" value="1"/>
</dbReference>
<dbReference type="SUPFAM" id="SSF47384">
    <property type="entry name" value="Homodimeric domain of signal transducing histidine kinase"/>
    <property type="match status" value="1"/>
</dbReference>
<dbReference type="SUPFAM" id="SSF55785">
    <property type="entry name" value="PYP-like sensor domain (PAS domain)"/>
    <property type="match status" value="3"/>
</dbReference>
<proteinExistence type="predicted"/>
<evidence type="ECO:0000256" key="7">
    <source>
        <dbReference type="ARBA" id="ARBA00023136"/>
    </source>
</evidence>
<keyword evidence="13" id="KW-1185">Reference proteome</keyword>
<evidence type="ECO:0000259" key="11">
    <source>
        <dbReference type="PROSITE" id="PS50113"/>
    </source>
</evidence>
<keyword evidence="5" id="KW-0418">Kinase</keyword>
<feature type="domain" description="PAC" evidence="11">
    <location>
        <begin position="358"/>
        <end position="410"/>
    </location>
</feature>
<dbReference type="Gene3D" id="3.30.450.20">
    <property type="entry name" value="PAS domain"/>
    <property type="match status" value="3"/>
</dbReference>
<accession>A0ABP7WEB3</accession>
<evidence type="ECO:0000256" key="4">
    <source>
        <dbReference type="ARBA" id="ARBA00022679"/>
    </source>
</evidence>
<feature type="domain" description="Histidine kinase" evidence="9">
    <location>
        <begin position="414"/>
        <end position="630"/>
    </location>
</feature>
<dbReference type="NCBIfam" id="TIGR00229">
    <property type="entry name" value="sensory_box"/>
    <property type="match status" value="2"/>
</dbReference>
<dbReference type="PANTHER" id="PTHR45453">
    <property type="entry name" value="PHOSPHATE REGULON SENSOR PROTEIN PHOR"/>
    <property type="match status" value="1"/>
</dbReference>
<feature type="domain" description="PAC" evidence="11">
    <location>
        <begin position="236"/>
        <end position="288"/>
    </location>
</feature>
<reference evidence="13" key="1">
    <citation type="journal article" date="2019" name="Int. J. Syst. Evol. Microbiol.">
        <title>The Global Catalogue of Microorganisms (GCM) 10K type strain sequencing project: providing services to taxonomists for standard genome sequencing and annotation.</title>
        <authorList>
            <consortium name="The Broad Institute Genomics Platform"/>
            <consortium name="The Broad Institute Genome Sequencing Center for Infectious Disease"/>
            <person name="Wu L."/>
            <person name="Ma J."/>
        </authorList>
    </citation>
    <scope>NUCLEOTIDE SEQUENCE [LARGE SCALE GENOMIC DNA]</scope>
    <source>
        <strain evidence="13">JCM 17085</strain>
    </source>
</reference>
<sequence length="632" mass="71119">MHITKEEDLRYIIGHAPAGVCILNADTLNIELINTHLLKLINKERENLLGKSYKEIFEVAKPDNETALNMAGTGQSSHDYKGTIIRVLNGKKEVTPATFVYCPVRSGKGKVSQIAVWILENSGEALNEELAAINEELAATNEEYAALNEELVTTNEELVETQDSLRRSEKLFRSIALNIPGSLIIVIDQDHRYVAIEGDIMEKMGYDRRDYEGKHPADISPERYEASRPLYERVMSGEKFSVERKAETGEFYLVHFVPLKNENGVVESGLIIALDITEIKQAEEKSAKLAAIVETSDDAIISKTLESVITSWNTSAQRMFGYTAEEMIGESIYKIIPEDRQDEEPHIISRLKSGDRVDHFETKRRTKDGRLLDLSLTISPIKDKQGNIIGVSKIARDITEKKQEEQRKNDFIGMVSHELKTPLTSLTAIIQAAHSKLRHNEDPFLSGAMEKANYQARRMATMINGFLNVSRLEAGKLLIEKQPFDLDQLLREILEETRLTVTTHSFSLEECDHIAVNADRDKISSVISNLISNAVKYSPKGSSIDIRCKINKETVIVSVKDDGMGIKSEDIGHIFERYYRIETSVTRHISGFGIGLYLSAEIIKRHGGDIWVESESTKGSIFYFSLPATKRK</sequence>
<evidence type="ECO:0000259" key="9">
    <source>
        <dbReference type="PROSITE" id="PS50109"/>
    </source>
</evidence>
<evidence type="ECO:0000259" key="10">
    <source>
        <dbReference type="PROSITE" id="PS50112"/>
    </source>
</evidence>
<evidence type="ECO:0000256" key="6">
    <source>
        <dbReference type="ARBA" id="ARBA00023012"/>
    </source>
</evidence>
<keyword evidence="4" id="KW-0808">Transferase</keyword>
<comment type="caution">
    <text evidence="12">The sequence shown here is derived from an EMBL/GenBank/DDBJ whole genome shotgun (WGS) entry which is preliminary data.</text>
</comment>
<evidence type="ECO:0000256" key="8">
    <source>
        <dbReference type="SAM" id="Coils"/>
    </source>
</evidence>
<dbReference type="InterPro" id="IPR003594">
    <property type="entry name" value="HATPase_dom"/>
</dbReference>
<keyword evidence="7" id="KW-0472">Membrane</keyword>
<evidence type="ECO:0000256" key="5">
    <source>
        <dbReference type="ARBA" id="ARBA00022777"/>
    </source>
</evidence>
<gene>
    <name evidence="12" type="ORF">GCM10022392_05260</name>
</gene>
<keyword evidence="8" id="KW-0175">Coiled coil</keyword>
<dbReference type="Gene3D" id="3.30.565.10">
    <property type="entry name" value="Histidine kinase-like ATPase, C-terminal domain"/>
    <property type="match status" value="1"/>
</dbReference>
<dbReference type="InterPro" id="IPR003661">
    <property type="entry name" value="HisK_dim/P_dom"/>
</dbReference>
<dbReference type="EMBL" id="BAABCV010000002">
    <property type="protein sequence ID" value="GAA4087220.1"/>
    <property type="molecule type" value="Genomic_DNA"/>
</dbReference>
<dbReference type="Pfam" id="PF00989">
    <property type="entry name" value="PAS"/>
    <property type="match status" value="1"/>
</dbReference>
<dbReference type="Proteomes" id="UP001500841">
    <property type="component" value="Unassembled WGS sequence"/>
</dbReference>
<dbReference type="SUPFAM" id="SSF55874">
    <property type="entry name" value="ATPase domain of HSP90 chaperone/DNA topoisomerase II/histidine kinase"/>
    <property type="match status" value="1"/>
</dbReference>
<dbReference type="EC" id="2.7.13.3" evidence="2"/>
<dbReference type="InterPro" id="IPR001610">
    <property type="entry name" value="PAC"/>
</dbReference>
<evidence type="ECO:0000256" key="2">
    <source>
        <dbReference type="ARBA" id="ARBA00012438"/>
    </source>
</evidence>
<dbReference type="InterPro" id="IPR000700">
    <property type="entry name" value="PAS-assoc_C"/>
</dbReference>
<dbReference type="PANTHER" id="PTHR45453:SF1">
    <property type="entry name" value="PHOSPHATE REGULON SENSOR PROTEIN PHOR"/>
    <property type="match status" value="1"/>
</dbReference>
<organism evidence="12 13">
    <name type="scientific">Mucilaginibacter panaciglaebae</name>
    <dbReference type="NCBI Taxonomy" id="502331"/>
    <lineage>
        <taxon>Bacteria</taxon>
        <taxon>Pseudomonadati</taxon>
        <taxon>Bacteroidota</taxon>
        <taxon>Sphingobacteriia</taxon>
        <taxon>Sphingobacteriales</taxon>
        <taxon>Sphingobacteriaceae</taxon>
        <taxon>Mucilaginibacter</taxon>
    </lineage>
</organism>
<dbReference type="PROSITE" id="PS50112">
    <property type="entry name" value="PAS"/>
    <property type="match status" value="2"/>
</dbReference>